<reference evidence="1 2" key="1">
    <citation type="submission" date="2020-01" db="EMBL/GenBank/DDBJ databases">
        <title>Whole genome and functional gene identification of agarase of Vibrio HN897.</title>
        <authorList>
            <person name="Liu Y."/>
            <person name="Zhao Z."/>
        </authorList>
    </citation>
    <scope>NUCLEOTIDE SEQUENCE [LARGE SCALE GENOMIC DNA]</scope>
    <source>
        <strain evidence="1 2">HN897</strain>
    </source>
</reference>
<dbReference type="Proteomes" id="UP000464262">
    <property type="component" value="Chromosome 2"/>
</dbReference>
<dbReference type="EMBL" id="CP047476">
    <property type="protein sequence ID" value="QIA65105.1"/>
    <property type="molecule type" value="Genomic_DNA"/>
</dbReference>
<dbReference type="RefSeq" id="WP_164650005.1">
    <property type="nucleotide sequence ID" value="NZ_CP047476.1"/>
</dbReference>
<sequence>MHNKEQLRTELLEILSTQRQNALDAADTAHDLATHEQSVAETQYDTVGLEAAYLAHGQSQRVAEFDMTINRLKALPLIDFNEEDEIKLGAIVTLSDGMTCWFLPVCGGYKLANDCVVVITPRSPLGQMLDGAEIEEVLQDGREITSIA</sequence>
<dbReference type="AlphaFoldDB" id="A0A7Z2YFG2"/>
<organism evidence="1 2">
    <name type="scientific">Vibrio astriarenae</name>
    <dbReference type="NCBI Taxonomy" id="1481923"/>
    <lineage>
        <taxon>Bacteria</taxon>
        <taxon>Pseudomonadati</taxon>
        <taxon>Pseudomonadota</taxon>
        <taxon>Gammaproteobacteria</taxon>
        <taxon>Vibrionales</taxon>
        <taxon>Vibrionaceae</taxon>
        <taxon>Vibrio</taxon>
    </lineage>
</organism>
<gene>
    <name evidence="1" type="ORF">GT360_16215</name>
</gene>
<evidence type="ECO:0000313" key="2">
    <source>
        <dbReference type="Proteomes" id="UP000464262"/>
    </source>
</evidence>
<protein>
    <recommendedName>
        <fullName evidence="3">Transcription elongation factor</fullName>
    </recommendedName>
</protein>
<evidence type="ECO:0008006" key="3">
    <source>
        <dbReference type="Google" id="ProtNLM"/>
    </source>
</evidence>
<accession>A0A7Z2YFG2</accession>
<keyword evidence="2" id="KW-1185">Reference proteome</keyword>
<evidence type="ECO:0000313" key="1">
    <source>
        <dbReference type="EMBL" id="QIA65105.1"/>
    </source>
</evidence>
<dbReference type="KEGG" id="vas:GT360_16215"/>
<proteinExistence type="predicted"/>
<name>A0A7Z2YFG2_9VIBR</name>